<feature type="transmembrane region" description="Helical" evidence="6">
    <location>
        <begin position="44"/>
        <end position="66"/>
    </location>
</feature>
<evidence type="ECO:0000256" key="1">
    <source>
        <dbReference type="ARBA" id="ARBA00004651"/>
    </source>
</evidence>
<feature type="transmembrane region" description="Helical" evidence="6">
    <location>
        <begin position="132"/>
        <end position="149"/>
    </location>
</feature>
<feature type="domain" description="EamA" evidence="7">
    <location>
        <begin position="162"/>
        <end position="325"/>
    </location>
</feature>
<feature type="transmembrane region" description="Helical" evidence="6">
    <location>
        <begin position="109"/>
        <end position="126"/>
    </location>
</feature>
<reference evidence="8 9" key="1">
    <citation type="submission" date="2024-04" db="EMBL/GenBank/DDBJ databases">
        <title>Novel species of the genus Ideonella isolated from streams.</title>
        <authorList>
            <person name="Lu H."/>
        </authorList>
    </citation>
    <scope>NUCLEOTIDE SEQUENCE [LARGE SCALE GENOMIC DNA]</scope>
    <source>
        <strain evidence="8 9">BYS139W</strain>
    </source>
</reference>
<protein>
    <submittedName>
        <fullName evidence="8">DMT family transporter</fullName>
    </submittedName>
</protein>
<dbReference type="Gene3D" id="1.10.3730.20">
    <property type="match status" value="1"/>
</dbReference>
<proteinExistence type="predicted"/>
<evidence type="ECO:0000256" key="2">
    <source>
        <dbReference type="ARBA" id="ARBA00022475"/>
    </source>
</evidence>
<feature type="transmembrane region" description="Helical" evidence="6">
    <location>
        <begin position="161"/>
        <end position="179"/>
    </location>
</feature>
<comment type="caution">
    <text evidence="8">The sequence shown here is derived from an EMBL/GenBank/DDBJ whole genome shotgun (WGS) entry which is preliminary data.</text>
</comment>
<dbReference type="InterPro" id="IPR000620">
    <property type="entry name" value="EamA_dom"/>
</dbReference>
<dbReference type="PANTHER" id="PTHR42920">
    <property type="entry name" value="OS03G0707200 PROTEIN-RELATED"/>
    <property type="match status" value="1"/>
</dbReference>
<dbReference type="EMBL" id="JBBUTF010000005">
    <property type="protein sequence ID" value="MEK8025701.1"/>
    <property type="molecule type" value="Genomic_DNA"/>
</dbReference>
<dbReference type="PANTHER" id="PTHR42920:SF5">
    <property type="entry name" value="EAMA DOMAIN-CONTAINING PROTEIN"/>
    <property type="match status" value="1"/>
</dbReference>
<evidence type="ECO:0000256" key="5">
    <source>
        <dbReference type="ARBA" id="ARBA00023136"/>
    </source>
</evidence>
<keyword evidence="2" id="KW-1003">Cell membrane</keyword>
<feature type="transmembrane region" description="Helical" evidence="6">
    <location>
        <begin position="283"/>
        <end position="302"/>
    </location>
</feature>
<feature type="domain" description="EamA" evidence="7">
    <location>
        <begin position="14"/>
        <end position="149"/>
    </location>
</feature>
<evidence type="ECO:0000256" key="4">
    <source>
        <dbReference type="ARBA" id="ARBA00022989"/>
    </source>
</evidence>
<evidence type="ECO:0000259" key="7">
    <source>
        <dbReference type="Pfam" id="PF00892"/>
    </source>
</evidence>
<name>A0ABU9B7L5_9BURK</name>
<evidence type="ECO:0000313" key="8">
    <source>
        <dbReference type="EMBL" id="MEK8025701.1"/>
    </source>
</evidence>
<gene>
    <name evidence="8" type="ORF">AACH11_06990</name>
</gene>
<keyword evidence="9" id="KW-1185">Reference proteome</keyword>
<feature type="transmembrane region" description="Helical" evidence="6">
    <location>
        <begin position="78"/>
        <end position="97"/>
    </location>
</feature>
<evidence type="ECO:0000256" key="6">
    <source>
        <dbReference type="SAM" id="Phobius"/>
    </source>
</evidence>
<keyword evidence="5 6" id="KW-0472">Membrane</keyword>
<dbReference type="InterPro" id="IPR037185">
    <property type="entry name" value="EmrE-like"/>
</dbReference>
<accession>A0ABU9B7L5</accession>
<feature type="transmembrane region" description="Helical" evidence="6">
    <location>
        <begin position="308"/>
        <end position="325"/>
    </location>
</feature>
<feature type="transmembrane region" description="Helical" evidence="6">
    <location>
        <begin position="252"/>
        <end position="271"/>
    </location>
</feature>
<feature type="transmembrane region" description="Helical" evidence="6">
    <location>
        <begin position="14"/>
        <end position="32"/>
    </location>
</feature>
<organism evidence="8 9">
    <name type="scientific">Pseudaquabacterium rugosum</name>
    <dbReference type="NCBI Taxonomy" id="2984194"/>
    <lineage>
        <taxon>Bacteria</taxon>
        <taxon>Pseudomonadati</taxon>
        <taxon>Pseudomonadota</taxon>
        <taxon>Betaproteobacteria</taxon>
        <taxon>Burkholderiales</taxon>
        <taxon>Sphaerotilaceae</taxon>
        <taxon>Pseudaquabacterium</taxon>
    </lineage>
</organism>
<keyword evidence="3 6" id="KW-0812">Transmembrane</keyword>
<dbReference type="Proteomes" id="UP001368500">
    <property type="component" value="Unassembled WGS sequence"/>
</dbReference>
<dbReference type="InterPro" id="IPR051258">
    <property type="entry name" value="Diverse_Substrate_Transporter"/>
</dbReference>
<evidence type="ECO:0000256" key="3">
    <source>
        <dbReference type="ARBA" id="ARBA00022692"/>
    </source>
</evidence>
<dbReference type="Pfam" id="PF00892">
    <property type="entry name" value="EamA"/>
    <property type="match status" value="2"/>
</dbReference>
<dbReference type="SUPFAM" id="SSF103481">
    <property type="entry name" value="Multidrug resistance efflux transporter EmrE"/>
    <property type="match status" value="2"/>
</dbReference>
<feature type="transmembrane region" description="Helical" evidence="6">
    <location>
        <begin position="191"/>
        <end position="211"/>
    </location>
</feature>
<keyword evidence="4 6" id="KW-1133">Transmembrane helix</keyword>
<comment type="subcellular location">
    <subcellularLocation>
        <location evidence="1">Cell membrane</location>
        <topology evidence="1">Multi-pass membrane protein</topology>
    </subcellularLocation>
</comment>
<sequence length="328" mass="34173">MNAAVRPSSARDLAGLWMAIAGSVAFSGKAIIVKLSYRHGVDALTLIMLRMLVALPLFLLLVWWAGRGRPALDPRTRLQVLALGFSGYYLASLLDFLGLQHITASLERLILYLMPMVVLGLNRLLFGQRATARQLGALVLGYGGLALVFGHELRLDGPQVATGAALVFASTLSYAAYLVGSGRVVARVGALRLSALAGSVACGLCLAHWLLARVWQVVQEPAWPGGAAAGGSGGLAAVWWQASGLPAVATEVWWLALLNGTLCTVLPVALTMAAIERIGASRAAQLGMIGPLSTIALGIVLLGEPLTGWLLAGSACVLAGVALLARGR</sequence>
<evidence type="ECO:0000313" key="9">
    <source>
        <dbReference type="Proteomes" id="UP001368500"/>
    </source>
</evidence>
<dbReference type="RefSeq" id="WP_341373476.1">
    <property type="nucleotide sequence ID" value="NZ_JBBUTF010000005.1"/>
</dbReference>